<dbReference type="InterPro" id="IPR002716">
    <property type="entry name" value="PIN_dom"/>
</dbReference>
<evidence type="ECO:0000313" key="2">
    <source>
        <dbReference type="EMBL" id="PIP61996.1"/>
    </source>
</evidence>
<dbReference type="SUPFAM" id="SSF88723">
    <property type="entry name" value="PIN domain-like"/>
    <property type="match status" value="1"/>
</dbReference>
<proteinExistence type="predicted"/>
<gene>
    <name evidence="2" type="ORF">COW99_01185</name>
</gene>
<feature type="domain" description="PIN" evidence="1">
    <location>
        <begin position="5"/>
        <end position="110"/>
    </location>
</feature>
<dbReference type="Pfam" id="PF01850">
    <property type="entry name" value="PIN"/>
    <property type="match status" value="1"/>
</dbReference>
<evidence type="ECO:0000259" key="1">
    <source>
        <dbReference type="Pfam" id="PF01850"/>
    </source>
</evidence>
<name>A0A2H0BWD7_9BACT</name>
<dbReference type="Proteomes" id="UP000231246">
    <property type="component" value="Unassembled WGS sequence"/>
</dbReference>
<comment type="caution">
    <text evidence="2">The sequence shown here is derived from an EMBL/GenBank/DDBJ whole genome shotgun (WGS) entry which is preliminary data.</text>
</comment>
<dbReference type="CDD" id="cd09854">
    <property type="entry name" value="PIN_VapC-like"/>
    <property type="match status" value="1"/>
</dbReference>
<organism evidence="2 3">
    <name type="scientific">Candidatus Roizmanbacteria bacterium CG22_combo_CG10-13_8_21_14_all_38_20</name>
    <dbReference type="NCBI Taxonomy" id="1974862"/>
    <lineage>
        <taxon>Bacteria</taxon>
        <taxon>Candidatus Roizmaniibacteriota</taxon>
    </lineage>
</organism>
<dbReference type="InterPro" id="IPR029060">
    <property type="entry name" value="PIN-like_dom_sf"/>
</dbReference>
<sequence length="137" mass="15563">MKSLFLDSSVIFTAVNSLTGGSAKLFTLRKVKLVTSLVVLTEVERNINSKLHSYHLARFHKLLSKIKIVKQYPDTKLINKAQKVIVKKDSVILAEAKLVKSSYLITLDKKHFLTPAVEKFLAPQKVLTPKDFFNNYM</sequence>
<dbReference type="EMBL" id="PCTA01000009">
    <property type="protein sequence ID" value="PIP61996.1"/>
    <property type="molecule type" value="Genomic_DNA"/>
</dbReference>
<reference evidence="2 3" key="1">
    <citation type="submission" date="2017-09" db="EMBL/GenBank/DDBJ databases">
        <title>Depth-based differentiation of microbial function through sediment-hosted aquifers and enrichment of novel symbionts in the deep terrestrial subsurface.</title>
        <authorList>
            <person name="Probst A.J."/>
            <person name="Ladd B."/>
            <person name="Jarett J.K."/>
            <person name="Geller-Mcgrath D.E."/>
            <person name="Sieber C.M."/>
            <person name="Emerson J.B."/>
            <person name="Anantharaman K."/>
            <person name="Thomas B.C."/>
            <person name="Malmstrom R."/>
            <person name="Stieglmeier M."/>
            <person name="Klingl A."/>
            <person name="Woyke T."/>
            <person name="Ryan C.M."/>
            <person name="Banfield J.F."/>
        </authorList>
    </citation>
    <scope>NUCLEOTIDE SEQUENCE [LARGE SCALE GENOMIC DNA]</scope>
    <source>
        <strain evidence="2">CG22_combo_CG10-13_8_21_14_all_38_20</strain>
    </source>
</reference>
<evidence type="ECO:0000313" key="3">
    <source>
        <dbReference type="Proteomes" id="UP000231246"/>
    </source>
</evidence>
<dbReference type="AlphaFoldDB" id="A0A2H0BWD7"/>
<protein>
    <recommendedName>
        <fullName evidence="1">PIN domain-containing protein</fullName>
    </recommendedName>
</protein>
<accession>A0A2H0BWD7</accession>